<dbReference type="Proteomes" id="UP000237347">
    <property type="component" value="Unassembled WGS sequence"/>
</dbReference>
<gene>
    <name evidence="2" type="ORF">CFP56_007037</name>
</gene>
<organism evidence="2 3">
    <name type="scientific">Quercus suber</name>
    <name type="common">Cork oak</name>
    <dbReference type="NCBI Taxonomy" id="58331"/>
    <lineage>
        <taxon>Eukaryota</taxon>
        <taxon>Viridiplantae</taxon>
        <taxon>Streptophyta</taxon>
        <taxon>Embryophyta</taxon>
        <taxon>Tracheophyta</taxon>
        <taxon>Spermatophyta</taxon>
        <taxon>Magnoliopsida</taxon>
        <taxon>eudicotyledons</taxon>
        <taxon>Gunneridae</taxon>
        <taxon>Pentapetalae</taxon>
        <taxon>rosids</taxon>
        <taxon>fabids</taxon>
        <taxon>Fagales</taxon>
        <taxon>Fagaceae</taxon>
        <taxon>Quercus</taxon>
    </lineage>
</organism>
<comment type="caution">
    <text evidence="2">The sequence shown here is derived from an EMBL/GenBank/DDBJ whole genome shotgun (WGS) entry which is preliminary data.</text>
</comment>
<sequence>MASSILRTSFLPLFHSQDPLSFPSSVNLATNPELKYKRVIAAQENNASEELRTMVKRGHKTKQNGGITKYRNFSGEKPSTPILDTINYPIHMKTKTQPQTNLSLPN</sequence>
<proteinExistence type="predicted"/>
<reference evidence="2 3" key="1">
    <citation type="journal article" date="2018" name="Sci. Data">
        <title>The draft genome sequence of cork oak.</title>
        <authorList>
            <person name="Ramos A.M."/>
            <person name="Usie A."/>
            <person name="Barbosa P."/>
            <person name="Barros P.M."/>
            <person name="Capote T."/>
            <person name="Chaves I."/>
            <person name="Simoes F."/>
            <person name="Abreu I."/>
            <person name="Carrasquinho I."/>
            <person name="Faro C."/>
            <person name="Guimaraes J.B."/>
            <person name="Mendonca D."/>
            <person name="Nobrega F."/>
            <person name="Rodrigues L."/>
            <person name="Saibo N.J.M."/>
            <person name="Varela M.C."/>
            <person name="Egas C."/>
            <person name="Matos J."/>
            <person name="Miguel C.M."/>
            <person name="Oliveira M.M."/>
            <person name="Ricardo C.P."/>
            <person name="Goncalves S."/>
        </authorList>
    </citation>
    <scope>NUCLEOTIDE SEQUENCE [LARGE SCALE GENOMIC DNA]</scope>
    <source>
        <strain evidence="3">cv. HL8</strain>
    </source>
</reference>
<keyword evidence="3" id="KW-1185">Reference proteome</keyword>
<dbReference type="EMBL" id="PKMF04000145">
    <property type="protein sequence ID" value="KAK7847144.1"/>
    <property type="molecule type" value="Genomic_DNA"/>
</dbReference>
<protein>
    <submittedName>
        <fullName evidence="2">1-deoxy-d-xylulose-5-phosphate synthase 2</fullName>
    </submittedName>
</protein>
<evidence type="ECO:0000313" key="2">
    <source>
        <dbReference type="EMBL" id="KAK7847144.1"/>
    </source>
</evidence>
<evidence type="ECO:0000313" key="3">
    <source>
        <dbReference type="Proteomes" id="UP000237347"/>
    </source>
</evidence>
<evidence type="ECO:0000256" key="1">
    <source>
        <dbReference type="SAM" id="MobiDB-lite"/>
    </source>
</evidence>
<name>A0AAW0L8L8_QUESU</name>
<accession>A0AAW0L8L8</accession>
<feature type="region of interest" description="Disordered" evidence="1">
    <location>
        <begin position="59"/>
        <end position="78"/>
    </location>
</feature>
<dbReference type="AlphaFoldDB" id="A0AAW0L8L8"/>